<dbReference type="NCBIfam" id="TIGR00229">
    <property type="entry name" value="sensory_box"/>
    <property type="match status" value="1"/>
</dbReference>
<dbReference type="Pfam" id="PF08447">
    <property type="entry name" value="PAS_3"/>
    <property type="match status" value="1"/>
</dbReference>
<dbReference type="PROSITE" id="PS50112">
    <property type="entry name" value="PAS"/>
    <property type="match status" value="1"/>
</dbReference>
<dbReference type="Proteomes" id="UP000003835">
    <property type="component" value="Unassembled WGS sequence"/>
</dbReference>
<dbReference type="HOGENOM" id="CLU_828510_0_0_3"/>
<gene>
    <name evidence="2" type="ORF">MC7420_3891</name>
</gene>
<name>B4VUJ8_9CYAN</name>
<accession>B4VUJ8</accession>
<evidence type="ECO:0000313" key="3">
    <source>
        <dbReference type="Proteomes" id="UP000003835"/>
    </source>
</evidence>
<reference evidence="2 3" key="1">
    <citation type="submission" date="2008-07" db="EMBL/GenBank/DDBJ databases">
        <authorList>
            <person name="Tandeau de Marsac N."/>
            <person name="Ferriera S."/>
            <person name="Johnson J."/>
            <person name="Kravitz S."/>
            <person name="Beeson K."/>
            <person name="Sutton G."/>
            <person name="Rogers Y.-H."/>
            <person name="Friedman R."/>
            <person name="Frazier M."/>
            <person name="Venter J.C."/>
        </authorList>
    </citation>
    <scope>NUCLEOTIDE SEQUENCE [LARGE SCALE GENOMIC DNA]</scope>
    <source>
        <strain evidence="2 3">PCC 7420</strain>
    </source>
</reference>
<dbReference type="eggNOG" id="COG2203">
    <property type="taxonomic scope" value="Bacteria"/>
</dbReference>
<dbReference type="RefSeq" id="WP_006102212.1">
    <property type="nucleotide sequence ID" value="NZ_DS989853.1"/>
</dbReference>
<organism evidence="2 3">
    <name type="scientific">Coleofasciculus chthonoplastes PCC 7420</name>
    <dbReference type="NCBI Taxonomy" id="118168"/>
    <lineage>
        <taxon>Bacteria</taxon>
        <taxon>Bacillati</taxon>
        <taxon>Cyanobacteriota</taxon>
        <taxon>Cyanophyceae</taxon>
        <taxon>Coleofasciculales</taxon>
        <taxon>Coleofasciculaceae</taxon>
        <taxon>Coleofasciculus</taxon>
    </lineage>
</organism>
<dbReference type="SUPFAM" id="SSF55781">
    <property type="entry name" value="GAF domain-like"/>
    <property type="match status" value="1"/>
</dbReference>
<dbReference type="Pfam" id="PF01590">
    <property type="entry name" value="GAF"/>
    <property type="match status" value="1"/>
</dbReference>
<dbReference type="SUPFAM" id="SSF55785">
    <property type="entry name" value="PYP-like sensor domain (PAS domain)"/>
    <property type="match status" value="1"/>
</dbReference>
<dbReference type="Gene3D" id="3.30.450.20">
    <property type="entry name" value="PAS domain"/>
    <property type="match status" value="1"/>
</dbReference>
<dbReference type="EMBL" id="DS989853">
    <property type="protein sequence ID" value="EDX74367.1"/>
    <property type="molecule type" value="Genomic_DNA"/>
</dbReference>
<dbReference type="AlphaFoldDB" id="B4VUJ8"/>
<dbReference type="OrthoDB" id="311592at2"/>
<dbReference type="InterPro" id="IPR000014">
    <property type="entry name" value="PAS"/>
</dbReference>
<dbReference type="InterPro" id="IPR003018">
    <property type="entry name" value="GAF"/>
</dbReference>
<evidence type="ECO:0000313" key="2">
    <source>
        <dbReference type="EMBL" id="EDX74367.1"/>
    </source>
</evidence>
<evidence type="ECO:0000259" key="1">
    <source>
        <dbReference type="PROSITE" id="PS50112"/>
    </source>
</evidence>
<proteinExistence type="predicted"/>
<protein>
    <submittedName>
        <fullName evidence="2">GAF domain protein</fullName>
    </submittedName>
</protein>
<keyword evidence="3" id="KW-1185">Reference proteome</keyword>
<dbReference type="CDD" id="cd00130">
    <property type="entry name" value="PAS"/>
    <property type="match status" value="1"/>
</dbReference>
<dbReference type="Gene3D" id="3.30.450.40">
    <property type="match status" value="1"/>
</dbReference>
<dbReference type="InterPro" id="IPR035965">
    <property type="entry name" value="PAS-like_dom_sf"/>
</dbReference>
<dbReference type="SMART" id="SM00065">
    <property type="entry name" value="GAF"/>
    <property type="match status" value="1"/>
</dbReference>
<dbReference type="STRING" id="118168.MC7420_3891"/>
<dbReference type="InterPro" id="IPR013655">
    <property type="entry name" value="PAS_fold_3"/>
</dbReference>
<feature type="domain" description="PAS" evidence="1">
    <location>
        <begin position="245"/>
        <end position="295"/>
    </location>
</feature>
<dbReference type="InterPro" id="IPR029016">
    <property type="entry name" value="GAF-like_dom_sf"/>
</dbReference>
<sequence>MSDRNKSYEQLMAEVALLRRQVIKLKMTKMAFDAQHQLMRTFATTLQAARGTLMVRAMLQQIVTIGTKLTRAESSSLFLLDAHGVVTESILARGATLRGQKQRLIGQVLDKGLAGWVYRHRKLGLITDTIEDERWLTLPNQPYTVRSALGVPILMGKEVLGILTLTHSQPGHFSPESAHLMQITAESMALVLDNARLYHERQQQELDLELKQAQQKTTAQSRQSVTQSFSEKEFSRIGMYILFGEGNFLYVNPRLAETFGYTFGELISLESVLELVCLDNRKFVEQQIYSCIQGQTKNLYCRFKGQRKDRSLINVEVYGNRTKLYGRFVIIGALRVI</sequence>